<dbReference type="InterPro" id="IPR013785">
    <property type="entry name" value="Aldolase_TIM"/>
</dbReference>
<evidence type="ECO:0000256" key="16">
    <source>
        <dbReference type="PIRSR" id="PIRSR001365-3"/>
    </source>
</evidence>
<keyword evidence="18" id="KW-1185">Reference proteome</keyword>
<dbReference type="SMART" id="SM01130">
    <property type="entry name" value="DHDPS"/>
    <property type="match status" value="1"/>
</dbReference>
<protein>
    <recommendedName>
        <fullName evidence="4 12">4-hydroxy-tetrahydrodipicolinate synthase</fullName>
        <shortName evidence="12">HTPA synthase</shortName>
        <ecNumber evidence="4 12">4.3.3.7</ecNumber>
    </recommendedName>
</protein>
<dbReference type="Pfam" id="PF00701">
    <property type="entry name" value="DHDPS"/>
    <property type="match status" value="1"/>
</dbReference>
<dbReference type="NCBIfam" id="TIGR00674">
    <property type="entry name" value="dapA"/>
    <property type="match status" value="1"/>
</dbReference>
<feature type="site" description="L-lysine inhibitor binding" evidence="16">
    <location>
        <position position="87"/>
    </location>
</feature>
<evidence type="ECO:0000256" key="1">
    <source>
        <dbReference type="ARBA" id="ARBA00003294"/>
    </source>
</evidence>
<dbReference type="RefSeq" id="WP_255038988.1">
    <property type="nucleotide sequence ID" value="NZ_RJUF01000181.1"/>
</dbReference>
<keyword evidence="7 12" id="KW-0220">Diaminopimelate biosynthesis</keyword>
<evidence type="ECO:0000256" key="11">
    <source>
        <dbReference type="ARBA" id="ARBA00047836"/>
    </source>
</evidence>
<evidence type="ECO:0000256" key="8">
    <source>
        <dbReference type="ARBA" id="ARBA00023154"/>
    </source>
</evidence>
<sequence length="295" mass="32016">MEHRLKGVGVALITPFNEDNTIDFAGLKKLIDFNAENGTDYLVVNGTTGESATTTNEEKHAILDFVKKNNSKHLPIVYGIGSNNTAEVINKLKTTDLSGVDAILSVCPYYVKPSQAGIIAHFTAIADASPLPIILYNVPGRTVTSMQVSTVMELSQHPNIIGLKDASCSMEIALELSKKLPADFLLVSGDDNLVTPQISLGYRGVISVIANGFPKEFAEMVHSALDGDFKKASKIQERFLDFDTLLYVESNPVGIKMVCEIRGICDGRVRLPLVKATDGLKAQLIDSMKKEGFLN</sequence>
<evidence type="ECO:0000256" key="6">
    <source>
        <dbReference type="ARBA" id="ARBA00022605"/>
    </source>
</evidence>
<dbReference type="HAMAP" id="MF_00418">
    <property type="entry name" value="DapA"/>
    <property type="match status" value="1"/>
</dbReference>
<comment type="subunit">
    <text evidence="12">Homotetramer; dimer of dimers.</text>
</comment>
<reference evidence="17 18" key="1">
    <citation type="submission" date="2018-11" db="EMBL/GenBank/DDBJ databases">
        <title>Novel bacteria species description.</title>
        <authorList>
            <person name="Han J.-H."/>
        </authorList>
    </citation>
    <scope>NUCLEOTIDE SEQUENCE [LARGE SCALE GENOMIC DNA]</scope>
    <source>
        <strain evidence="17 18">KCTC23259</strain>
    </source>
</reference>
<accession>A0AAE3H6D8</accession>
<comment type="pathway">
    <text evidence="2 12">Amino-acid biosynthesis; L-lysine biosynthesis via DAP pathway; (S)-tetrahydrodipicolinate from L-aspartate: step 3/4.</text>
</comment>
<dbReference type="PIRSF" id="PIRSF001365">
    <property type="entry name" value="DHDPS"/>
    <property type="match status" value="1"/>
</dbReference>
<evidence type="ECO:0000313" key="18">
    <source>
        <dbReference type="Proteomes" id="UP001204144"/>
    </source>
</evidence>
<keyword evidence="10 12" id="KW-0704">Schiff base</keyword>
<dbReference type="InterPro" id="IPR002220">
    <property type="entry name" value="DapA-like"/>
</dbReference>
<feature type="binding site" evidence="12 15">
    <location>
        <position position="48"/>
    </location>
    <ligand>
        <name>pyruvate</name>
        <dbReference type="ChEBI" id="CHEBI:15361"/>
    </ligand>
</feature>
<keyword evidence="8 12" id="KW-0457">Lysine biosynthesis</keyword>
<comment type="caution">
    <text evidence="17">The sequence shown here is derived from an EMBL/GenBank/DDBJ whole genome shotgun (WGS) entry which is preliminary data.</text>
</comment>
<name>A0AAE3H6D8_9BACT</name>
<feature type="active site" description="Schiff-base intermediate with substrate" evidence="12 14">
    <location>
        <position position="164"/>
    </location>
</feature>
<dbReference type="PANTHER" id="PTHR12128">
    <property type="entry name" value="DIHYDRODIPICOLINATE SYNTHASE"/>
    <property type="match status" value="1"/>
</dbReference>
<comment type="catalytic activity">
    <reaction evidence="11 12">
        <text>L-aspartate 4-semialdehyde + pyruvate = (2S,4S)-4-hydroxy-2,3,4,5-tetrahydrodipicolinate + H2O + H(+)</text>
        <dbReference type="Rhea" id="RHEA:34171"/>
        <dbReference type="ChEBI" id="CHEBI:15361"/>
        <dbReference type="ChEBI" id="CHEBI:15377"/>
        <dbReference type="ChEBI" id="CHEBI:15378"/>
        <dbReference type="ChEBI" id="CHEBI:67139"/>
        <dbReference type="ChEBI" id="CHEBI:537519"/>
        <dbReference type="EC" id="4.3.3.7"/>
    </reaction>
</comment>
<keyword evidence="5 12" id="KW-0963">Cytoplasm</keyword>
<feature type="site" description="L-lysine inhibitor binding" evidence="16">
    <location>
        <position position="109"/>
    </location>
</feature>
<dbReference type="SUPFAM" id="SSF51569">
    <property type="entry name" value="Aldolase"/>
    <property type="match status" value="1"/>
</dbReference>
<evidence type="ECO:0000256" key="3">
    <source>
        <dbReference type="ARBA" id="ARBA00007592"/>
    </source>
</evidence>
<feature type="site" description="L-lysine inhibitor binding; via carbonyl oxygen" evidence="16">
    <location>
        <position position="52"/>
    </location>
</feature>
<feature type="site" description="Part of a proton relay during catalysis" evidence="12 16">
    <location>
        <position position="47"/>
    </location>
</feature>
<feature type="site" description="Part of a proton relay during catalysis" evidence="12 16">
    <location>
        <position position="110"/>
    </location>
</feature>
<comment type="function">
    <text evidence="1 12">Catalyzes the condensation of (S)-aspartate-beta-semialdehyde [(S)-ASA] and pyruvate to 4-hydroxy-tetrahydrodipicolinate (HTPA).</text>
</comment>
<dbReference type="PANTHER" id="PTHR12128:SF66">
    <property type="entry name" value="4-HYDROXY-2-OXOGLUTARATE ALDOLASE, MITOCHONDRIAL"/>
    <property type="match status" value="1"/>
</dbReference>
<comment type="similarity">
    <text evidence="3 12 13">Belongs to the DapA family.</text>
</comment>
<organism evidence="17 18">
    <name type="scientific">Lacihabitans soyangensis</name>
    <dbReference type="NCBI Taxonomy" id="869394"/>
    <lineage>
        <taxon>Bacteria</taxon>
        <taxon>Pseudomonadati</taxon>
        <taxon>Bacteroidota</taxon>
        <taxon>Cytophagia</taxon>
        <taxon>Cytophagales</taxon>
        <taxon>Leadbetterellaceae</taxon>
        <taxon>Lacihabitans</taxon>
    </lineage>
</organism>
<keyword evidence="9 12" id="KW-0456">Lyase</keyword>
<evidence type="ECO:0000256" key="5">
    <source>
        <dbReference type="ARBA" id="ARBA00022490"/>
    </source>
</evidence>
<dbReference type="EMBL" id="RJUF01000181">
    <property type="protein sequence ID" value="MCP9765297.1"/>
    <property type="molecule type" value="Genomic_DNA"/>
</dbReference>
<evidence type="ECO:0000256" key="4">
    <source>
        <dbReference type="ARBA" id="ARBA00012086"/>
    </source>
</evidence>
<dbReference type="Gene3D" id="3.20.20.70">
    <property type="entry name" value="Aldolase class I"/>
    <property type="match status" value="1"/>
</dbReference>
<dbReference type="PRINTS" id="PR00146">
    <property type="entry name" value="DHPICSNTHASE"/>
</dbReference>
<gene>
    <name evidence="12" type="primary">dapA</name>
    <name evidence="17" type="ORF">EGI31_20370</name>
</gene>
<evidence type="ECO:0000256" key="14">
    <source>
        <dbReference type="PIRSR" id="PIRSR001365-1"/>
    </source>
</evidence>
<feature type="binding site" evidence="12 15">
    <location>
        <position position="206"/>
    </location>
    <ligand>
        <name>pyruvate</name>
        <dbReference type="ChEBI" id="CHEBI:15361"/>
    </ligand>
</feature>
<evidence type="ECO:0000256" key="12">
    <source>
        <dbReference type="HAMAP-Rule" id="MF_00418"/>
    </source>
</evidence>
<evidence type="ECO:0000256" key="15">
    <source>
        <dbReference type="PIRSR" id="PIRSR001365-2"/>
    </source>
</evidence>
<evidence type="ECO:0000256" key="7">
    <source>
        <dbReference type="ARBA" id="ARBA00022915"/>
    </source>
</evidence>
<evidence type="ECO:0000313" key="17">
    <source>
        <dbReference type="EMBL" id="MCP9765297.1"/>
    </source>
</evidence>
<keyword evidence="6 12" id="KW-0028">Amino-acid biosynthesis</keyword>
<evidence type="ECO:0000256" key="10">
    <source>
        <dbReference type="ARBA" id="ARBA00023270"/>
    </source>
</evidence>
<dbReference type="GO" id="GO:0008840">
    <property type="term" value="F:4-hydroxy-tetrahydrodipicolinate synthase activity"/>
    <property type="evidence" value="ECO:0007669"/>
    <property type="project" value="UniProtKB-UniRule"/>
</dbReference>
<evidence type="ECO:0000256" key="13">
    <source>
        <dbReference type="PIRNR" id="PIRNR001365"/>
    </source>
</evidence>
<evidence type="ECO:0000256" key="2">
    <source>
        <dbReference type="ARBA" id="ARBA00005120"/>
    </source>
</evidence>
<dbReference type="CDD" id="cd00950">
    <property type="entry name" value="DHDPS"/>
    <property type="match status" value="1"/>
</dbReference>
<proteinExistence type="inferred from homology"/>
<dbReference type="EC" id="4.3.3.7" evidence="4 12"/>
<feature type="site" description="L-lysine inhibitor binding" evidence="16">
    <location>
        <position position="83"/>
    </location>
</feature>
<comment type="subcellular location">
    <subcellularLocation>
        <location evidence="12">Cytoplasm</location>
    </subcellularLocation>
</comment>
<dbReference type="GO" id="GO:0019877">
    <property type="term" value="P:diaminopimelate biosynthetic process"/>
    <property type="evidence" value="ECO:0007669"/>
    <property type="project" value="UniProtKB-UniRule"/>
</dbReference>
<dbReference type="GO" id="GO:0005829">
    <property type="term" value="C:cytosol"/>
    <property type="evidence" value="ECO:0007669"/>
    <property type="project" value="TreeGrafter"/>
</dbReference>
<dbReference type="GO" id="GO:0009089">
    <property type="term" value="P:lysine biosynthetic process via diaminopimelate"/>
    <property type="evidence" value="ECO:0007669"/>
    <property type="project" value="UniProtKB-UniRule"/>
</dbReference>
<dbReference type="PROSITE" id="PS00666">
    <property type="entry name" value="DHDPS_2"/>
    <property type="match status" value="1"/>
</dbReference>
<dbReference type="Proteomes" id="UP001204144">
    <property type="component" value="Unassembled WGS sequence"/>
</dbReference>
<comment type="caution">
    <text evidence="12">Was originally thought to be a dihydrodipicolinate synthase (DHDPS), catalyzing the condensation of (S)-aspartate-beta-semialdehyde [(S)-ASA] and pyruvate to dihydrodipicolinate (DHDP). However, it was shown in E.coli that the product of the enzymatic reaction is not dihydrodipicolinate but in fact (4S)-4-hydroxy-2,3,4,5-tetrahydro-(2S)-dipicolinic acid (HTPA), and that the consecutive dehydration reaction leading to DHDP is not spontaneous but catalyzed by DapB.</text>
</comment>
<dbReference type="InterPro" id="IPR020625">
    <property type="entry name" value="Schiff_base-form_aldolases_AS"/>
</dbReference>
<dbReference type="InterPro" id="IPR005263">
    <property type="entry name" value="DapA"/>
</dbReference>
<dbReference type="AlphaFoldDB" id="A0AAE3H6D8"/>
<evidence type="ECO:0000256" key="9">
    <source>
        <dbReference type="ARBA" id="ARBA00023239"/>
    </source>
</evidence>
<feature type="active site" description="Proton donor/acceptor" evidence="12 14">
    <location>
        <position position="136"/>
    </location>
</feature>